<proteinExistence type="predicted"/>
<dbReference type="InterPro" id="IPR019285">
    <property type="entry name" value="DUF2336"/>
</dbReference>
<protein>
    <submittedName>
        <fullName evidence="1">Uncharacterized protein DUF2336</fullName>
    </submittedName>
</protein>
<evidence type="ECO:0000313" key="2">
    <source>
        <dbReference type="Proteomes" id="UP000244081"/>
    </source>
</evidence>
<dbReference type="Proteomes" id="UP000244081">
    <property type="component" value="Unassembled WGS sequence"/>
</dbReference>
<dbReference type="Pfam" id="PF10098">
    <property type="entry name" value="DUF2336"/>
    <property type="match status" value="1"/>
</dbReference>
<name>A0A2T5V525_9HYPH</name>
<sequence>MQAFERLTAMASSGDEIDRNALIDVLTDLFLAVEGAKAEQLAQVFGNVVLGFFSRLEDSARLELAERLGDHQLLPRELALRLAEDEIIEIAARILEASPVLHTEDLVDLAERKSQDHLKALAARLNLTAPVTDILVRRGTNDVLRAVSDNRSASLSSDSFDTLVAKSRKDEELQESLVRRHDLPPDPARRLIPFLSRQIRERLDSIAGHPRLIQLLTQCMADEVKAQLRELGASQTQTESAINAVTSGEATLDEVAIFFAKNDKPVDLALLFSRVGNVAETVTTRLMLKGDDAPLVLLCRALELSPAAFAQIVKMRSRRLRLTGQQAQHSLARYEEMTPEKARAILSGGHKAAE</sequence>
<organism evidence="1 2">
    <name type="scientific">Breoghania corrubedonensis</name>
    <dbReference type="NCBI Taxonomy" id="665038"/>
    <lineage>
        <taxon>Bacteria</taxon>
        <taxon>Pseudomonadati</taxon>
        <taxon>Pseudomonadota</taxon>
        <taxon>Alphaproteobacteria</taxon>
        <taxon>Hyphomicrobiales</taxon>
        <taxon>Stappiaceae</taxon>
        <taxon>Breoghania</taxon>
    </lineage>
</organism>
<gene>
    <name evidence="1" type="ORF">C8N35_109153</name>
</gene>
<accession>A0A2T5V525</accession>
<keyword evidence="2" id="KW-1185">Reference proteome</keyword>
<dbReference type="AlphaFoldDB" id="A0A2T5V525"/>
<comment type="caution">
    <text evidence="1">The sequence shown here is derived from an EMBL/GenBank/DDBJ whole genome shotgun (WGS) entry which is preliminary data.</text>
</comment>
<dbReference type="OrthoDB" id="7888976at2"/>
<dbReference type="EMBL" id="QAYG01000009">
    <property type="protein sequence ID" value="PTW58848.1"/>
    <property type="molecule type" value="Genomic_DNA"/>
</dbReference>
<evidence type="ECO:0000313" key="1">
    <source>
        <dbReference type="EMBL" id="PTW58848.1"/>
    </source>
</evidence>
<reference evidence="1 2" key="1">
    <citation type="submission" date="2018-04" db="EMBL/GenBank/DDBJ databases">
        <title>Genomic Encyclopedia of Archaeal and Bacterial Type Strains, Phase II (KMG-II): from individual species to whole genera.</title>
        <authorList>
            <person name="Goeker M."/>
        </authorList>
    </citation>
    <scope>NUCLEOTIDE SEQUENCE [LARGE SCALE GENOMIC DNA]</scope>
    <source>
        <strain evidence="1 2">DSM 23382</strain>
    </source>
</reference>